<keyword evidence="2" id="KW-1185">Reference proteome</keyword>
<dbReference type="Proteomes" id="UP000326881">
    <property type="component" value="Chromosome"/>
</dbReference>
<dbReference type="InterPro" id="IPR029044">
    <property type="entry name" value="Nucleotide-diphossugar_trans"/>
</dbReference>
<accession>A0A5Q0CDK6</accession>
<dbReference type="Gene3D" id="3.90.550.10">
    <property type="entry name" value="Spore Coat Polysaccharide Biosynthesis Protein SpsA, Chain A"/>
    <property type="match status" value="1"/>
</dbReference>
<organism evidence="1 2">
    <name type="scientific">Rhizobium grahamii</name>
    <dbReference type="NCBI Taxonomy" id="1120045"/>
    <lineage>
        <taxon>Bacteria</taxon>
        <taxon>Pseudomonadati</taxon>
        <taxon>Pseudomonadota</taxon>
        <taxon>Alphaproteobacteria</taxon>
        <taxon>Hyphomicrobiales</taxon>
        <taxon>Rhizobiaceae</taxon>
        <taxon>Rhizobium/Agrobacterium group</taxon>
        <taxon>Rhizobium</taxon>
    </lineage>
</organism>
<sequence length="318" mass="35453">MSDGKKTPVAIFVFKRPQHTARMLEALARNPELAELPLFIFCDGARREDEKAAVEATRSIVRDFAHPAKTVVERETNSGLAASIIEAVSNLCSNHGRVIVLEDDLVVSNGFLGFMLKALDRYENDPQVMQVSGHAFPVESFGDTDPVLFLPFISSWGWATWDRAWSAFDTKAEGWQALLLDRALARSFDIGGVYPYSAMLAAQMEGRIDSWAIRWNWSVFRSQGCVVYPPVSLVTNVGFDGSGTHRSANAKFEAQSVADAATITFLDPPSAPDREDERFRLVQASVKAMQGNPLKQFAKRLLWLYVRRRILKSPVRGN</sequence>
<gene>
    <name evidence="1" type="ORF">FZ934_17410</name>
</gene>
<dbReference type="OrthoDB" id="5180856at2"/>
<dbReference type="RefSeq" id="WP_153272072.1">
    <property type="nucleotide sequence ID" value="NZ_CP043498.1"/>
</dbReference>
<proteinExistence type="predicted"/>
<dbReference type="EMBL" id="CP043498">
    <property type="protein sequence ID" value="QFY62017.1"/>
    <property type="molecule type" value="Genomic_DNA"/>
</dbReference>
<protein>
    <submittedName>
        <fullName evidence="1">Glycosyltransferase</fullName>
    </submittedName>
</protein>
<evidence type="ECO:0000313" key="1">
    <source>
        <dbReference type="EMBL" id="QFY62017.1"/>
    </source>
</evidence>
<keyword evidence="1" id="KW-0808">Transferase</keyword>
<reference evidence="1 2" key="1">
    <citation type="submission" date="2019-08" db="EMBL/GenBank/DDBJ databases">
        <title>Prosopis cineraria nodule microbiome.</title>
        <authorList>
            <person name="Ali R."/>
            <person name="Chaluvadi S.R."/>
            <person name="Wang X."/>
        </authorList>
    </citation>
    <scope>NUCLEOTIDE SEQUENCE [LARGE SCALE GENOMIC DNA]</scope>
    <source>
        <strain evidence="1 2">BG7</strain>
    </source>
</reference>
<name>A0A5Q0CDK6_9HYPH</name>
<dbReference type="SUPFAM" id="SSF53448">
    <property type="entry name" value="Nucleotide-diphospho-sugar transferases"/>
    <property type="match status" value="1"/>
</dbReference>
<dbReference type="KEGG" id="rgr:FZ934_17410"/>
<evidence type="ECO:0000313" key="2">
    <source>
        <dbReference type="Proteomes" id="UP000326881"/>
    </source>
</evidence>
<dbReference type="AlphaFoldDB" id="A0A5Q0CDK6"/>
<dbReference type="GO" id="GO:0016740">
    <property type="term" value="F:transferase activity"/>
    <property type="evidence" value="ECO:0007669"/>
    <property type="project" value="UniProtKB-KW"/>
</dbReference>